<dbReference type="RefSeq" id="XP_028468011.1">
    <property type="nucleotide sequence ID" value="XM_028607836.1"/>
</dbReference>
<dbReference type="GO" id="GO:0009251">
    <property type="term" value="P:glucan catabolic process"/>
    <property type="evidence" value="ECO:0007669"/>
    <property type="project" value="TreeGrafter"/>
</dbReference>
<dbReference type="SUPFAM" id="SSF49899">
    <property type="entry name" value="Concanavalin A-like lectins/glucanases"/>
    <property type="match status" value="1"/>
</dbReference>
<dbReference type="InterPro" id="IPR000757">
    <property type="entry name" value="Beta-glucanase-like"/>
</dbReference>
<keyword evidence="5" id="KW-1185">Reference proteome</keyword>
<dbReference type="GeneID" id="39576314"/>
<protein>
    <recommendedName>
        <fullName evidence="6">Mixed-linked glucanase</fullName>
    </recommendedName>
</protein>
<dbReference type="PROSITE" id="PS51212">
    <property type="entry name" value="WSC"/>
    <property type="match status" value="1"/>
</dbReference>
<dbReference type="STRING" id="1314773.A0A3N2Q0R5"/>
<dbReference type="GO" id="GO:0004553">
    <property type="term" value="F:hydrolase activity, hydrolyzing O-glycosyl compounds"/>
    <property type="evidence" value="ECO:0007669"/>
    <property type="project" value="InterPro"/>
</dbReference>
<dbReference type="InterPro" id="IPR002889">
    <property type="entry name" value="WSC_carb-bd"/>
</dbReference>
<evidence type="ECO:0000259" key="2">
    <source>
        <dbReference type="PROSITE" id="PS51212"/>
    </source>
</evidence>
<dbReference type="PANTHER" id="PTHR10963:SF24">
    <property type="entry name" value="GLYCOSIDASE C21B10.07-RELATED"/>
    <property type="match status" value="1"/>
</dbReference>
<proteinExistence type="predicted"/>
<feature type="region of interest" description="Disordered" evidence="1">
    <location>
        <begin position="475"/>
        <end position="497"/>
    </location>
</feature>
<dbReference type="PANTHER" id="PTHR10963">
    <property type="entry name" value="GLYCOSYL HYDROLASE-RELATED"/>
    <property type="match status" value="1"/>
</dbReference>
<evidence type="ECO:0000259" key="3">
    <source>
        <dbReference type="PROSITE" id="PS51762"/>
    </source>
</evidence>
<organism evidence="4 5">
    <name type="scientific">Sodiomyces alkalinus (strain CBS 110278 / VKM F-3762 / F11)</name>
    <name type="common">Alkaliphilic filamentous fungus</name>
    <dbReference type="NCBI Taxonomy" id="1314773"/>
    <lineage>
        <taxon>Eukaryota</taxon>
        <taxon>Fungi</taxon>
        <taxon>Dikarya</taxon>
        <taxon>Ascomycota</taxon>
        <taxon>Pezizomycotina</taxon>
        <taxon>Sordariomycetes</taxon>
        <taxon>Hypocreomycetidae</taxon>
        <taxon>Glomerellales</taxon>
        <taxon>Plectosphaerellaceae</taxon>
        <taxon>Sodiomyces</taxon>
    </lineage>
</organism>
<evidence type="ECO:0000313" key="5">
    <source>
        <dbReference type="Proteomes" id="UP000272025"/>
    </source>
</evidence>
<dbReference type="Pfam" id="PF01822">
    <property type="entry name" value="WSC"/>
    <property type="match status" value="1"/>
</dbReference>
<dbReference type="Pfam" id="PF26113">
    <property type="entry name" value="GH16_XgeA"/>
    <property type="match status" value="1"/>
</dbReference>
<feature type="domain" description="GH16" evidence="3">
    <location>
        <begin position="1"/>
        <end position="267"/>
    </location>
</feature>
<dbReference type="OrthoDB" id="192832at2759"/>
<dbReference type="SMART" id="SM00321">
    <property type="entry name" value="WSC"/>
    <property type="match status" value="1"/>
</dbReference>
<dbReference type="EMBL" id="ML119052">
    <property type="protein sequence ID" value="ROT40205.1"/>
    <property type="molecule type" value="Genomic_DNA"/>
</dbReference>
<dbReference type="InterPro" id="IPR013320">
    <property type="entry name" value="ConA-like_dom_sf"/>
</dbReference>
<feature type="domain" description="WSC" evidence="2">
    <location>
        <begin position="358"/>
        <end position="449"/>
    </location>
</feature>
<dbReference type="Gene3D" id="2.60.120.200">
    <property type="match status" value="1"/>
</dbReference>
<dbReference type="AlphaFoldDB" id="A0A3N2Q0R5"/>
<sequence length="554" mass="60139">MAYSLSQSYCGDNFASQFNWFNGVDPSRGFVRYQSEPDALAKGLYSVDPDTQVVTIRVDSTNTYPLDGGRPSVRLESKQAYNGGLFIGDFSHMPPSDCGLWPAFWLYGPDWPANGEVDIIEGVNTATRNLLTAHTAPGCMLPQDVKNMVTGDPISYNCASGAYNATGCSYFATYSDKATYGDGFNAVGGGVYAMDWTPEDIRIWHWPRHSVPRDIIEKRPDPNSWGRPMALFGAYSCEPGRYFRDMNLILQTNFCGDYAAGVWSSDGACTKLAPTCAEYVANNPWAFGNAYWEVNYIDVYEKRHWKKSAEPTTTTTLQTTSTVTHTVFLGTTAAQNGSSSSSGQDAIVPEHDPATIGEYANLGCVSSENGFATFEFVGADSGMTPEMCVGRCTPSRYAGVHHDQCICADELDGSTRATSDRTQCDIPCPGNEDEFCGGIASSPSPSQPQRRQNGGFNADAATLINLYGMVGGRNDTPALGPGLGRNQAEQEDEDQVQEGDDFVDDVRTTTMVQPPPAQTPSPEPEFVVVNAAPVTKRGFIIWLPAVLAIIRLLM</sequence>
<accession>A0A3N2Q0R5</accession>
<dbReference type="PROSITE" id="PS51762">
    <property type="entry name" value="GH16_2"/>
    <property type="match status" value="1"/>
</dbReference>
<gene>
    <name evidence="4" type="ORF">SODALDRAFT_272464</name>
</gene>
<evidence type="ECO:0000313" key="4">
    <source>
        <dbReference type="EMBL" id="ROT40205.1"/>
    </source>
</evidence>
<dbReference type="Proteomes" id="UP000272025">
    <property type="component" value="Unassembled WGS sequence"/>
</dbReference>
<evidence type="ECO:0000256" key="1">
    <source>
        <dbReference type="SAM" id="MobiDB-lite"/>
    </source>
</evidence>
<dbReference type="CDD" id="cd02181">
    <property type="entry name" value="GH16_fungal_Lam16A_glucanase"/>
    <property type="match status" value="1"/>
</dbReference>
<reference evidence="4 5" key="1">
    <citation type="journal article" date="2018" name="Mol. Ecol.">
        <title>The obligate alkalophilic soda-lake fungus Sodiomyces alkalinus has shifted to a protein diet.</title>
        <authorList>
            <person name="Grum-Grzhimaylo A.A."/>
            <person name="Falkoski D.L."/>
            <person name="van den Heuvel J."/>
            <person name="Valero-Jimenez C.A."/>
            <person name="Min B."/>
            <person name="Choi I.G."/>
            <person name="Lipzen A."/>
            <person name="Daum C.G."/>
            <person name="Aanen D.K."/>
            <person name="Tsang A."/>
            <person name="Henrissat B."/>
            <person name="Bilanenko E.N."/>
            <person name="de Vries R.P."/>
            <person name="van Kan J.A.L."/>
            <person name="Grigoriev I.V."/>
            <person name="Debets A.J.M."/>
        </authorList>
    </citation>
    <scope>NUCLEOTIDE SEQUENCE [LARGE SCALE GENOMIC DNA]</scope>
    <source>
        <strain evidence="4 5">F11</strain>
    </source>
</reference>
<dbReference type="InterPro" id="IPR050546">
    <property type="entry name" value="Glycosyl_Hydrlase_16"/>
</dbReference>
<name>A0A3N2Q0R5_SODAK</name>
<evidence type="ECO:0008006" key="6">
    <source>
        <dbReference type="Google" id="ProtNLM"/>
    </source>
</evidence>